<dbReference type="EMBL" id="BTSX01000003">
    <property type="protein sequence ID" value="GMS87619.1"/>
    <property type="molecule type" value="Genomic_DNA"/>
</dbReference>
<evidence type="ECO:0000256" key="2">
    <source>
        <dbReference type="SAM" id="MobiDB-lite"/>
    </source>
</evidence>
<feature type="region of interest" description="Disordered" evidence="2">
    <location>
        <begin position="1"/>
        <end position="51"/>
    </location>
</feature>
<evidence type="ECO:0000313" key="5">
    <source>
        <dbReference type="Proteomes" id="UP001432027"/>
    </source>
</evidence>
<feature type="compositionally biased region" description="Acidic residues" evidence="2">
    <location>
        <begin position="12"/>
        <end position="29"/>
    </location>
</feature>
<comment type="caution">
    <text evidence="4">The sequence shown here is derived from an EMBL/GenBank/DDBJ whole genome shotgun (WGS) entry which is preliminary data.</text>
</comment>
<evidence type="ECO:0000259" key="3">
    <source>
        <dbReference type="PROSITE" id="PS00028"/>
    </source>
</evidence>
<proteinExistence type="predicted"/>
<evidence type="ECO:0000256" key="1">
    <source>
        <dbReference type="SAM" id="Coils"/>
    </source>
</evidence>
<evidence type="ECO:0000313" key="4">
    <source>
        <dbReference type="EMBL" id="GMS87619.1"/>
    </source>
</evidence>
<feature type="domain" description="C2H2-type" evidence="3">
    <location>
        <begin position="106"/>
        <end position="127"/>
    </location>
</feature>
<organism evidence="4 5">
    <name type="scientific">Pristionchus entomophagus</name>
    <dbReference type="NCBI Taxonomy" id="358040"/>
    <lineage>
        <taxon>Eukaryota</taxon>
        <taxon>Metazoa</taxon>
        <taxon>Ecdysozoa</taxon>
        <taxon>Nematoda</taxon>
        <taxon>Chromadorea</taxon>
        <taxon>Rhabditida</taxon>
        <taxon>Rhabditina</taxon>
        <taxon>Diplogasteromorpha</taxon>
        <taxon>Diplogasteroidea</taxon>
        <taxon>Neodiplogasteridae</taxon>
        <taxon>Pristionchus</taxon>
    </lineage>
</organism>
<keyword evidence="5" id="KW-1185">Reference proteome</keyword>
<dbReference type="AlphaFoldDB" id="A0AAV5SXI0"/>
<protein>
    <recommendedName>
        <fullName evidence="3">C2H2-type domain-containing protein</fullName>
    </recommendedName>
</protein>
<sequence length="356" mass="41530">MANLRDFSSDEVSSDDESLFECIDIDATDSNEFKSDDENGKPVAPAPWEGGIMYPSSYDSTVKEEFLQQLLEQDKRRRNVAATPTHERDQATLEVSRTPEEFKERCEYCDFIFLGEETLDLHVQMKHPELVPTVNPVAPTVTAAPTIEQESREVPTKREPFKPLKCERCNRVFYGQVYWDRHVPSCRPVTSSEDKEKEPCNCGIKLEGEEKLKQIARNLERELEIIDDIHKDELIKQTHEANDKLGELERMLMEKERSHTNDILSFAKSSGIDHSYMEALLNEKESIIKQRDEHIAGLEDDLTLIDNEFKARLDSKDEEFETRINEIKWFHYDEISKKTNDIEEQRRMIEEKQNQI</sequence>
<dbReference type="PROSITE" id="PS00028">
    <property type="entry name" value="ZINC_FINGER_C2H2_1"/>
    <property type="match status" value="1"/>
</dbReference>
<feature type="coiled-coil region" evidence="1">
    <location>
        <begin position="209"/>
        <end position="258"/>
    </location>
</feature>
<accession>A0AAV5SXI0</accession>
<feature type="region of interest" description="Disordered" evidence="2">
    <location>
        <begin position="75"/>
        <end position="96"/>
    </location>
</feature>
<dbReference type="InterPro" id="IPR013087">
    <property type="entry name" value="Znf_C2H2_type"/>
</dbReference>
<reference evidence="4" key="1">
    <citation type="submission" date="2023-10" db="EMBL/GenBank/DDBJ databases">
        <title>Genome assembly of Pristionchus species.</title>
        <authorList>
            <person name="Yoshida K."/>
            <person name="Sommer R.J."/>
        </authorList>
    </citation>
    <scope>NUCLEOTIDE SEQUENCE</scope>
    <source>
        <strain evidence="4">RS0144</strain>
    </source>
</reference>
<dbReference type="Proteomes" id="UP001432027">
    <property type="component" value="Unassembled WGS sequence"/>
</dbReference>
<keyword evidence="1" id="KW-0175">Coiled coil</keyword>
<name>A0AAV5SXI0_9BILA</name>
<feature type="compositionally biased region" description="Basic and acidic residues" evidence="2">
    <location>
        <begin position="31"/>
        <end position="40"/>
    </location>
</feature>
<gene>
    <name evidence="4" type="ORF">PENTCL1PPCAC_9794</name>
</gene>
<feature type="non-terminal residue" evidence="4">
    <location>
        <position position="356"/>
    </location>
</feature>
<feature type="compositionally biased region" description="Basic and acidic residues" evidence="2">
    <location>
        <begin position="85"/>
        <end position="96"/>
    </location>
</feature>